<name>A0A8J3L7R1_9ACTN</name>
<dbReference type="AlphaFoldDB" id="A0A8J3L7R1"/>
<gene>
    <name evidence="1" type="ORF">Cme02nite_21390</name>
</gene>
<keyword evidence="2" id="KW-1185">Reference proteome</keyword>
<sequence>MGWRFPLAAALGVVTVATGVALGQGLLVGDTAIAGTADTPAGVGNGSGGSVTAAAGPGATAFAGTGTSTFAIPGATVGASVGGTASRTVPATPSGTPASTPAAIVPGLAPYVGTWRVHGAEMTIEPNGTATERIQLGPCRGISVPVRCTATATLKVDLSPGAPHLLYTGFRYTDDSGASVVPDSLEGLPKVGDGYRVRAFAPGVIELIPLTDHLRQILGSPYRCNADADQSARQRLCNA</sequence>
<dbReference type="EMBL" id="BONJ01000007">
    <property type="protein sequence ID" value="GIG13807.1"/>
    <property type="molecule type" value="Genomic_DNA"/>
</dbReference>
<reference evidence="1" key="1">
    <citation type="submission" date="2021-01" db="EMBL/GenBank/DDBJ databases">
        <title>Whole genome shotgun sequence of Catellatospora methionotrophica NBRC 14553.</title>
        <authorList>
            <person name="Komaki H."/>
            <person name="Tamura T."/>
        </authorList>
    </citation>
    <scope>NUCLEOTIDE SEQUENCE</scope>
    <source>
        <strain evidence="1">NBRC 14553</strain>
    </source>
</reference>
<dbReference type="Proteomes" id="UP000660339">
    <property type="component" value="Unassembled WGS sequence"/>
</dbReference>
<proteinExistence type="predicted"/>
<evidence type="ECO:0000313" key="2">
    <source>
        <dbReference type="Proteomes" id="UP000660339"/>
    </source>
</evidence>
<accession>A0A8J3L7R1</accession>
<evidence type="ECO:0000313" key="1">
    <source>
        <dbReference type="EMBL" id="GIG13807.1"/>
    </source>
</evidence>
<dbReference type="RefSeq" id="WP_166383135.1">
    <property type="nucleotide sequence ID" value="NZ_BAAATT010000014.1"/>
</dbReference>
<protein>
    <submittedName>
        <fullName evidence="1">Uncharacterized protein</fullName>
    </submittedName>
</protein>
<comment type="caution">
    <text evidence="1">The sequence shown here is derived from an EMBL/GenBank/DDBJ whole genome shotgun (WGS) entry which is preliminary data.</text>
</comment>
<organism evidence="1 2">
    <name type="scientific">Catellatospora methionotrophica</name>
    <dbReference type="NCBI Taxonomy" id="121620"/>
    <lineage>
        <taxon>Bacteria</taxon>
        <taxon>Bacillati</taxon>
        <taxon>Actinomycetota</taxon>
        <taxon>Actinomycetes</taxon>
        <taxon>Micromonosporales</taxon>
        <taxon>Micromonosporaceae</taxon>
        <taxon>Catellatospora</taxon>
    </lineage>
</organism>